<dbReference type="EMBL" id="KK207902">
    <property type="protein sequence ID" value="EZF49433.1"/>
    <property type="molecule type" value="Genomic_DNA"/>
</dbReference>
<dbReference type="Proteomes" id="UP000023758">
    <property type="component" value="Unassembled WGS sequence"/>
</dbReference>
<organism evidence="2">
    <name type="scientific">Trichophyton rubrum CBS 288.86</name>
    <dbReference type="NCBI Taxonomy" id="1215330"/>
    <lineage>
        <taxon>Eukaryota</taxon>
        <taxon>Fungi</taxon>
        <taxon>Dikarya</taxon>
        <taxon>Ascomycota</taxon>
        <taxon>Pezizomycotina</taxon>
        <taxon>Eurotiomycetes</taxon>
        <taxon>Eurotiomycetidae</taxon>
        <taxon>Onygenales</taxon>
        <taxon>Arthrodermataceae</taxon>
        <taxon>Trichophyton</taxon>
    </lineage>
</organism>
<dbReference type="HOGENOM" id="CLU_2869267_0_0_1"/>
<gene>
    <name evidence="2" type="ORF">H103_07012</name>
</gene>
<name>A0A022VUL4_TRIRU</name>
<proteinExistence type="predicted"/>
<feature type="region of interest" description="Disordered" evidence="1">
    <location>
        <begin position="1"/>
        <end position="20"/>
    </location>
</feature>
<reference evidence="2" key="1">
    <citation type="submission" date="2014-02" db="EMBL/GenBank/DDBJ databases">
        <title>The Genome Sequence of Trichophyton rubrum (morphotype fischeri) CBS 288.86.</title>
        <authorList>
            <consortium name="The Broad Institute Genomics Platform"/>
            <person name="Cuomo C.A."/>
            <person name="White T.C."/>
            <person name="Graser Y."/>
            <person name="Martinez-Rossi N."/>
            <person name="Heitman J."/>
            <person name="Young S.K."/>
            <person name="Zeng Q."/>
            <person name="Gargeya S."/>
            <person name="Abouelleil A."/>
            <person name="Alvarado L."/>
            <person name="Chapman S.B."/>
            <person name="Gainer-Dewar J."/>
            <person name="Goldberg J."/>
            <person name="Griggs A."/>
            <person name="Gujja S."/>
            <person name="Hansen M."/>
            <person name="Howarth C."/>
            <person name="Imamovic A."/>
            <person name="Larimer J."/>
            <person name="Martinez D."/>
            <person name="Murphy C."/>
            <person name="Pearson M.D."/>
            <person name="Persinoti G."/>
            <person name="Poon T."/>
            <person name="Priest M."/>
            <person name="Roberts A.D."/>
            <person name="Saif S."/>
            <person name="Shea T.D."/>
            <person name="Sykes S.N."/>
            <person name="Wortman J."/>
            <person name="Nusbaum C."/>
            <person name="Birren B."/>
        </authorList>
    </citation>
    <scope>NUCLEOTIDE SEQUENCE [LARGE SCALE GENOMIC DNA]</scope>
    <source>
        <strain evidence="2">CBS 288.86</strain>
    </source>
</reference>
<evidence type="ECO:0000313" key="2">
    <source>
        <dbReference type="EMBL" id="EZF49433.1"/>
    </source>
</evidence>
<protein>
    <submittedName>
        <fullName evidence="2">Uncharacterized protein</fullName>
    </submittedName>
</protein>
<accession>A0A022VUL4</accession>
<dbReference type="AlphaFoldDB" id="A0A022VUL4"/>
<sequence>MSVWNPQPGEEILDDRPWGGSFTAHAMARQTGPQTRGRLRRIMSAQDYLMMAVGYLPTSSRSCH</sequence>
<evidence type="ECO:0000256" key="1">
    <source>
        <dbReference type="SAM" id="MobiDB-lite"/>
    </source>
</evidence>